<feature type="region of interest" description="Disordered" evidence="2">
    <location>
        <begin position="88"/>
        <end position="144"/>
    </location>
</feature>
<dbReference type="AlphaFoldDB" id="A0A314UEV9"/>
<dbReference type="Proteomes" id="UP000250321">
    <property type="component" value="Unassembled WGS sequence"/>
</dbReference>
<dbReference type="OrthoDB" id="1175524at2759"/>
<protein>
    <submittedName>
        <fullName evidence="3">Uncharacterized protein</fullName>
    </submittedName>
</protein>
<feature type="compositionally biased region" description="Basic and acidic residues" evidence="2">
    <location>
        <begin position="88"/>
        <end position="106"/>
    </location>
</feature>
<keyword evidence="4" id="KW-1185">Reference proteome</keyword>
<evidence type="ECO:0000256" key="2">
    <source>
        <dbReference type="SAM" id="MobiDB-lite"/>
    </source>
</evidence>
<evidence type="ECO:0000256" key="1">
    <source>
        <dbReference type="SAM" id="Coils"/>
    </source>
</evidence>
<accession>A0A314UEV9</accession>
<evidence type="ECO:0000313" key="4">
    <source>
        <dbReference type="Proteomes" id="UP000250321"/>
    </source>
</evidence>
<feature type="coiled-coil region" evidence="1">
    <location>
        <begin position="152"/>
        <end position="186"/>
    </location>
</feature>
<evidence type="ECO:0000313" key="3">
    <source>
        <dbReference type="EMBL" id="PQM35881.1"/>
    </source>
</evidence>
<comment type="caution">
    <text evidence="3">The sequence shown here is derived from an EMBL/GenBank/DDBJ whole genome shotgun (WGS) entry which is preliminary data.</text>
</comment>
<organism evidence="3 4">
    <name type="scientific">Prunus yedoensis var. nudiflora</name>
    <dbReference type="NCBI Taxonomy" id="2094558"/>
    <lineage>
        <taxon>Eukaryota</taxon>
        <taxon>Viridiplantae</taxon>
        <taxon>Streptophyta</taxon>
        <taxon>Embryophyta</taxon>
        <taxon>Tracheophyta</taxon>
        <taxon>Spermatophyta</taxon>
        <taxon>Magnoliopsida</taxon>
        <taxon>eudicotyledons</taxon>
        <taxon>Gunneridae</taxon>
        <taxon>Pentapetalae</taxon>
        <taxon>rosids</taxon>
        <taxon>fabids</taxon>
        <taxon>Rosales</taxon>
        <taxon>Rosaceae</taxon>
        <taxon>Amygdaloideae</taxon>
        <taxon>Amygdaleae</taxon>
        <taxon>Prunus</taxon>
    </lineage>
</organism>
<dbReference type="EMBL" id="PJQY01003613">
    <property type="protein sequence ID" value="PQM35881.1"/>
    <property type="molecule type" value="Genomic_DNA"/>
</dbReference>
<reference evidence="3 4" key="1">
    <citation type="submission" date="2018-02" db="EMBL/GenBank/DDBJ databases">
        <title>Draft genome of wild Prunus yedoensis var. nudiflora.</title>
        <authorList>
            <person name="Baek S."/>
            <person name="Kim J.-H."/>
            <person name="Choi K."/>
            <person name="Kim G.-B."/>
            <person name="Cho A."/>
            <person name="Jang H."/>
            <person name="Shin C.-H."/>
            <person name="Yu H.-J."/>
            <person name="Mun J.-H."/>
        </authorList>
    </citation>
    <scope>NUCLEOTIDE SEQUENCE [LARGE SCALE GENOMIC DNA]</scope>
    <source>
        <strain evidence="4">cv. Jeju island</strain>
        <tissue evidence="3">Leaf</tissue>
    </source>
</reference>
<name>A0A314UEV9_PRUYE</name>
<sequence>MLAWLGYALGQYNPNFWIILHGVYIIGQQGNFGWVQVNCQKAKERGYFIGQPPTPHKTWRNRWFFAFVVAVPKNVTTVEGSPKVVKVDEEKKQQKLRERREREKANRAKKAQAKGAVSTAEGAKGHNVASARRHLETAKDATAEAQAPIRDKNVLQLKVGRLKRELKEVSRRLEATEEVRVEAERKKTEKLAAARAEAVEEYKVYDEFKNLVLDAMVEEQFGWEKLWHTSSHPFS</sequence>
<keyword evidence="1" id="KW-0175">Coiled coil</keyword>
<feature type="compositionally biased region" description="Basic and acidic residues" evidence="2">
    <location>
        <begin position="133"/>
        <end position="142"/>
    </location>
</feature>
<gene>
    <name evidence="3" type="ORF">Pyn_01051</name>
</gene>
<proteinExistence type="predicted"/>